<name>A0ABY4PNL3_9ACTN</name>
<feature type="transmembrane region" description="Helical" evidence="5">
    <location>
        <begin position="407"/>
        <end position="425"/>
    </location>
</feature>
<protein>
    <submittedName>
        <fullName evidence="7">MFS transporter</fullName>
    </submittedName>
</protein>
<keyword evidence="2 5" id="KW-0812">Transmembrane</keyword>
<feature type="transmembrane region" description="Helical" evidence="5">
    <location>
        <begin position="315"/>
        <end position="334"/>
    </location>
</feature>
<feature type="transmembrane region" description="Helical" evidence="5">
    <location>
        <begin position="106"/>
        <end position="127"/>
    </location>
</feature>
<dbReference type="PANTHER" id="PTHR23528:SF1">
    <property type="entry name" value="MAJOR FACILITATOR SUPERFAMILY (MFS) PROFILE DOMAIN-CONTAINING PROTEIN"/>
    <property type="match status" value="1"/>
</dbReference>
<dbReference type="SUPFAM" id="SSF103473">
    <property type="entry name" value="MFS general substrate transporter"/>
    <property type="match status" value="1"/>
</dbReference>
<comment type="subcellular location">
    <subcellularLocation>
        <location evidence="1">Cell membrane</location>
        <topology evidence="1">Multi-pass membrane protein</topology>
    </subcellularLocation>
</comment>
<keyword evidence="4 5" id="KW-0472">Membrane</keyword>
<dbReference type="InterPro" id="IPR011701">
    <property type="entry name" value="MFS"/>
</dbReference>
<feature type="transmembrane region" description="Helical" evidence="5">
    <location>
        <begin position="165"/>
        <end position="188"/>
    </location>
</feature>
<accession>A0ABY4PNL3</accession>
<evidence type="ECO:0000313" key="8">
    <source>
        <dbReference type="Proteomes" id="UP000829992"/>
    </source>
</evidence>
<dbReference type="InterPro" id="IPR020846">
    <property type="entry name" value="MFS_dom"/>
</dbReference>
<dbReference type="InterPro" id="IPR005829">
    <property type="entry name" value="Sugar_transporter_CS"/>
</dbReference>
<dbReference type="RefSeq" id="WP_249586810.1">
    <property type="nucleotide sequence ID" value="NZ_BAAAQL010000008.1"/>
</dbReference>
<evidence type="ECO:0000256" key="5">
    <source>
        <dbReference type="SAM" id="Phobius"/>
    </source>
</evidence>
<evidence type="ECO:0000256" key="1">
    <source>
        <dbReference type="ARBA" id="ARBA00004651"/>
    </source>
</evidence>
<feature type="transmembrane region" description="Helical" evidence="5">
    <location>
        <begin position="378"/>
        <end position="401"/>
    </location>
</feature>
<feature type="transmembrane region" description="Helical" evidence="5">
    <location>
        <begin position="194"/>
        <end position="213"/>
    </location>
</feature>
<feature type="transmembrane region" description="Helical" evidence="5">
    <location>
        <begin position="285"/>
        <end position="303"/>
    </location>
</feature>
<reference evidence="7 8" key="1">
    <citation type="submission" date="2022-05" db="EMBL/GenBank/DDBJ databases">
        <authorList>
            <person name="Zhou X."/>
            <person name="Li K."/>
            <person name="Man Y."/>
        </authorList>
    </citation>
    <scope>NUCLEOTIDE SEQUENCE [LARGE SCALE GENOMIC DNA]</scope>
    <source>
        <strain evidence="7 8">MS405</strain>
    </source>
</reference>
<feature type="transmembrane region" description="Helical" evidence="5">
    <location>
        <begin position="246"/>
        <end position="265"/>
    </location>
</feature>
<dbReference type="Pfam" id="PF07690">
    <property type="entry name" value="MFS_1"/>
    <property type="match status" value="1"/>
</dbReference>
<feature type="transmembrane region" description="Helical" evidence="5">
    <location>
        <begin position="340"/>
        <end position="366"/>
    </location>
</feature>
<organism evidence="7 8">
    <name type="scientific">Streptomyces durmitorensis</name>
    <dbReference type="NCBI Taxonomy" id="319947"/>
    <lineage>
        <taxon>Bacteria</taxon>
        <taxon>Bacillati</taxon>
        <taxon>Actinomycetota</taxon>
        <taxon>Actinomycetes</taxon>
        <taxon>Kitasatosporales</taxon>
        <taxon>Streptomycetaceae</taxon>
        <taxon>Streptomyces</taxon>
    </lineage>
</organism>
<feature type="transmembrane region" description="Helical" evidence="5">
    <location>
        <begin position="71"/>
        <end position="94"/>
    </location>
</feature>
<dbReference type="InterPro" id="IPR036259">
    <property type="entry name" value="MFS_trans_sf"/>
</dbReference>
<feature type="domain" description="Major facilitator superfamily (MFS) profile" evidence="6">
    <location>
        <begin position="33"/>
        <end position="429"/>
    </location>
</feature>
<proteinExistence type="predicted"/>
<sequence length="429" mass="44838">MARPPRELRAPSVLPADPAGAAPLVDGRALRRLMACIGPANLGIALVWGAVPGTLLALQIQRTVGEEAKVGTLAIVTTVGALAAMVAQPVAGALSDRTRSRFGRRGPWIVAGTATGGLALIGMAFTHSIPATLALWCLVQIGYNFAMGPLSAVMPDRVPPQKRGLFSTVFGLGAMCGSLLGQVFAAALDDRITTAYGVLAALATTLAVVLVTLNPDRPSQSEPQEPFRVREFLGGLLPNPRGHPDFFWVFIGRLCTNLSYFLVIGYKLYILQDYIGLHDEAIDHVPALALSAVAGLLPAAVISGPLSDRLGRRKVFVVASASLIGCAMLIPFAVPTMTGMTAMAFLVGIGFGCFQGVDTALISQVLPSERSFARDLGVVNVAATLPQVLAPAIAGAVVLWLGGYRTLFPLAMAFALLGAVAVLRVKSVR</sequence>
<dbReference type="EMBL" id="CP097289">
    <property type="protein sequence ID" value="UQT55321.1"/>
    <property type="molecule type" value="Genomic_DNA"/>
</dbReference>
<dbReference type="PROSITE" id="PS50850">
    <property type="entry name" value="MFS"/>
    <property type="match status" value="1"/>
</dbReference>
<dbReference type="Gene3D" id="1.20.1250.20">
    <property type="entry name" value="MFS general substrate transporter like domains"/>
    <property type="match status" value="2"/>
</dbReference>
<feature type="transmembrane region" description="Helical" evidence="5">
    <location>
        <begin position="133"/>
        <end position="153"/>
    </location>
</feature>
<evidence type="ECO:0000256" key="3">
    <source>
        <dbReference type="ARBA" id="ARBA00022989"/>
    </source>
</evidence>
<dbReference type="PANTHER" id="PTHR23528">
    <property type="match status" value="1"/>
</dbReference>
<gene>
    <name evidence="7" type="ORF">M4V62_09545</name>
</gene>
<evidence type="ECO:0000313" key="7">
    <source>
        <dbReference type="EMBL" id="UQT55321.1"/>
    </source>
</evidence>
<evidence type="ECO:0000256" key="2">
    <source>
        <dbReference type="ARBA" id="ARBA00022692"/>
    </source>
</evidence>
<keyword evidence="8" id="KW-1185">Reference proteome</keyword>
<feature type="transmembrane region" description="Helical" evidence="5">
    <location>
        <begin position="33"/>
        <end position="51"/>
    </location>
</feature>
<evidence type="ECO:0000259" key="6">
    <source>
        <dbReference type="PROSITE" id="PS50850"/>
    </source>
</evidence>
<evidence type="ECO:0000256" key="4">
    <source>
        <dbReference type="ARBA" id="ARBA00023136"/>
    </source>
</evidence>
<keyword evidence="3 5" id="KW-1133">Transmembrane helix</keyword>
<dbReference type="Proteomes" id="UP000829992">
    <property type="component" value="Chromosome"/>
</dbReference>
<dbReference type="PROSITE" id="PS00216">
    <property type="entry name" value="SUGAR_TRANSPORT_1"/>
    <property type="match status" value="1"/>
</dbReference>